<evidence type="ECO:0000313" key="1">
    <source>
        <dbReference type="EMBL" id="TFE19118.1"/>
    </source>
</evidence>
<comment type="caution">
    <text evidence="1">The sequence shown here is derived from an EMBL/GenBank/DDBJ whole genome shotgun (WGS) entry which is preliminary data.</text>
</comment>
<name>A0A4Y8LS27_9BACL</name>
<dbReference type="OrthoDB" id="1932681at2"/>
<proteinExistence type="predicted"/>
<protein>
    <submittedName>
        <fullName evidence="1">Uncharacterized protein</fullName>
    </submittedName>
</protein>
<keyword evidence="2" id="KW-1185">Reference proteome</keyword>
<sequence length="106" mass="12159">MTQLGCNYSPQLISLVDQGAVEVEWIKISKKDTVWKEISICNEYAPMLLHTLPHATLTTFENIDFDDINRAIKACKSPHVALHLQALKEDWNNQAEISDTEIFERM</sequence>
<dbReference type="Proteomes" id="UP000297900">
    <property type="component" value="Unassembled WGS sequence"/>
</dbReference>
<dbReference type="RefSeq" id="WP_135154711.1">
    <property type="nucleotide sequence ID" value="NZ_SOMN01000098.1"/>
</dbReference>
<gene>
    <name evidence="1" type="ORF">E2980_23755</name>
</gene>
<evidence type="ECO:0000313" key="2">
    <source>
        <dbReference type="Proteomes" id="UP000297900"/>
    </source>
</evidence>
<accession>A0A4Y8LS27</accession>
<dbReference type="AlphaFoldDB" id="A0A4Y8LS27"/>
<organism evidence="1 2">
    <name type="scientific">Cohnella luojiensis</name>
    <dbReference type="NCBI Taxonomy" id="652876"/>
    <lineage>
        <taxon>Bacteria</taxon>
        <taxon>Bacillati</taxon>
        <taxon>Bacillota</taxon>
        <taxon>Bacilli</taxon>
        <taxon>Bacillales</taxon>
        <taxon>Paenibacillaceae</taxon>
        <taxon>Cohnella</taxon>
    </lineage>
</organism>
<reference evidence="1 2" key="1">
    <citation type="submission" date="2019-03" db="EMBL/GenBank/DDBJ databases">
        <title>Cohnella endophytica sp. nov., a novel endophytic bacterium isolated from bark of Sonneratia apetala.</title>
        <authorList>
            <person name="Tuo L."/>
        </authorList>
    </citation>
    <scope>NUCLEOTIDE SEQUENCE [LARGE SCALE GENOMIC DNA]</scope>
    <source>
        <strain evidence="1 2">CCTCC AB 208254</strain>
    </source>
</reference>
<dbReference type="EMBL" id="SOMN01000098">
    <property type="protein sequence ID" value="TFE19118.1"/>
    <property type="molecule type" value="Genomic_DNA"/>
</dbReference>